<evidence type="ECO:0000313" key="5">
    <source>
        <dbReference type="EMBL" id="MBB3066818.1"/>
    </source>
</evidence>
<dbReference type="AlphaFoldDB" id="A0A839SWY1"/>
<evidence type="ECO:0000256" key="3">
    <source>
        <dbReference type="ARBA" id="ARBA00022737"/>
    </source>
</evidence>
<dbReference type="CDD" id="cd05804">
    <property type="entry name" value="StaR_like"/>
    <property type="match status" value="1"/>
</dbReference>
<evidence type="ECO:0000256" key="2">
    <source>
        <dbReference type="ARBA" id="ARBA00019992"/>
    </source>
</evidence>
<keyword evidence="6" id="KW-1185">Reference proteome</keyword>
<dbReference type="Gene3D" id="1.25.40.10">
    <property type="entry name" value="Tetratricopeptide repeat domain"/>
    <property type="match status" value="1"/>
</dbReference>
<dbReference type="InterPro" id="IPR033891">
    <property type="entry name" value="TTC38"/>
</dbReference>
<dbReference type="RefSeq" id="WP_183417651.1">
    <property type="nucleotide sequence ID" value="NZ_JACHXA010000011.1"/>
</dbReference>
<name>A0A839SWY1_9PROT</name>
<organism evidence="5 6">
    <name type="scientific">Limibacillus halophilus</name>
    <dbReference type="NCBI Taxonomy" id="1579333"/>
    <lineage>
        <taxon>Bacteria</taxon>
        <taxon>Pseudomonadati</taxon>
        <taxon>Pseudomonadota</taxon>
        <taxon>Alphaproteobacteria</taxon>
        <taxon>Rhodospirillales</taxon>
        <taxon>Rhodovibrionaceae</taxon>
        <taxon>Limibacillus</taxon>
    </lineage>
</organism>
<evidence type="ECO:0000256" key="4">
    <source>
        <dbReference type="ARBA" id="ARBA00022803"/>
    </source>
</evidence>
<keyword evidence="3" id="KW-0677">Repeat</keyword>
<comment type="similarity">
    <text evidence="1">Belongs to the TTC38 family.</text>
</comment>
<dbReference type="Proteomes" id="UP000581135">
    <property type="component" value="Unassembled WGS sequence"/>
</dbReference>
<comment type="caution">
    <text evidence="5">The sequence shown here is derived from an EMBL/GenBank/DDBJ whole genome shotgun (WGS) entry which is preliminary data.</text>
</comment>
<proteinExistence type="inferred from homology"/>
<keyword evidence="4" id="KW-0802">TPR repeat</keyword>
<dbReference type="SUPFAM" id="SSF48452">
    <property type="entry name" value="TPR-like"/>
    <property type="match status" value="1"/>
</dbReference>
<evidence type="ECO:0000256" key="1">
    <source>
        <dbReference type="ARBA" id="ARBA00005857"/>
    </source>
</evidence>
<accession>A0A839SWY1</accession>
<dbReference type="EMBL" id="JACHXA010000011">
    <property type="protein sequence ID" value="MBB3066818.1"/>
    <property type="molecule type" value="Genomic_DNA"/>
</dbReference>
<reference evidence="5 6" key="1">
    <citation type="submission" date="2020-08" db="EMBL/GenBank/DDBJ databases">
        <title>Genomic Encyclopedia of Type Strains, Phase III (KMG-III): the genomes of soil and plant-associated and newly described type strains.</title>
        <authorList>
            <person name="Whitman W."/>
        </authorList>
    </citation>
    <scope>NUCLEOTIDE SEQUENCE [LARGE SCALE GENOMIC DNA]</scope>
    <source>
        <strain evidence="5 6">CECT 8803</strain>
    </source>
</reference>
<dbReference type="PANTHER" id="PTHR16263">
    <property type="entry name" value="TETRATRICOPEPTIDE REPEAT PROTEIN 38"/>
    <property type="match status" value="1"/>
</dbReference>
<dbReference type="InterPro" id="IPR011990">
    <property type="entry name" value="TPR-like_helical_dom_sf"/>
</dbReference>
<dbReference type="PANTHER" id="PTHR16263:SF4">
    <property type="entry name" value="TETRATRICOPEPTIDE REPEAT PROTEIN 38"/>
    <property type="match status" value="1"/>
</dbReference>
<sequence length="472" mass="53109">MNAAGTGRTVLAAGRDCRGVPLSCGSPSAIEGLERALECALSFRGDAIAEIDAVLADHPDFIMGHLFKASWLTQAMETRVYDEMLAAISAAERLSDGANDRELGYLAALKAWARGDFYGATQCWEEVLTHFPRDLLALQLVHLTHVLLGDVTGQRDSVARVFNLWDESMPGYEFVLGFYSFGLEENRDFFEAEEMGRRALAMRPDHPYAVHAVAHVMEMRGRQPGGIRFMKDHVDLWSTSNFSNHLWWHTSLYHLDLQDHPRVLEIYDNHLQSAAHEGDRYEELDASALLWRLKLLGVETGDRWRALADRWEPAAQDTLYAFNDVHAMMTFVSDGRREAQAALLGANERYVETANDANVAMTREIGMPFCLAMQDFQDERYGDCVDHLLPVRYKTHRLGGSYAQRDVIGWTLLEAALRARRFDLALALANERSAMKPTSPLNWRYVARAFQGLGDDSNAKRAEARAHSLMAA</sequence>
<protein>
    <recommendedName>
        <fullName evidence="2">Tetratricopeptide repeat protein 38</fullName>
    </recommendedName>
</protein>
<evidence type="ECO:0000313" key="6">
    <source>
        <dbReference type="Proteomes" id="UP000581135"/>
    </source>
</evidence>
<gene>
    <name evidence="5" type="ORF">FHR98_003129</name>
</gene>